<dbReference type="RefSeq" id="WP_169144034.1">
    <property type="nucleotide sequence ID" value="NZ_JABBGA010000001.1"/>
</dbReference>
<reference evidence="2 3" key="1">
    <citation type="submission" date="2020-04" db="EMBL/GenBank/DDBJ databases">
        <title>Zoogloea sp. G-4-1-14 isolated from soil.</title>
        <authorList>
            <person name="Dahal R.H."/>
        </authorList>
    </citation>
    <scope>NUCLEOTIDE SEQUENCE [LARGE SCALE GENOMIC DNA]</scope>
    <source>
        <strain evidence="2 3">G-4-1-14</strain>
    </source>
</reference>
<comment type="caution">
    <text evidence="2">The sequence shown here is derived from an EMBL/GenBank/DDBJ whole genome shotgun (WGS) entry which is preliminary data.</text>
</comment>
<accession>A0A848G047</accession>
<dbReference type="GO" id="GO:0031293">
    <property type="term" value="P:membrane protein intracellular domain proteolysis"/>
    <property type="evidence" value="ECO:0007669"/>
    <property type="project" value="TreeGrafter"/>
</dbReference>
<dbReference type="InterPro" id="IPR008792">
    <property type="entry name" value="PQQD"/>
</dbReference>
<dbReference type="Gene3D" id="1.10.10.1150">
    <property type="entry name" value="Coenzyme PQQ synthesis protein D (PqqD)"/>
    <property type="match status" value="1"/>
</dbReference>
<feature type="transmembrane region" description="Helical" evidence="1">
    <location>
        <begin position="284"/>
        <end position="303"/>
    </location>
</feature>
<dbReference type="PANTHER" id="PTHR13325:SF3">
    <property type="entry name" value="MEMBRANE-BOUND TRANSCRIPTION FACTOR SITE-2 PROTEASE"/>
    <property type="match status" value="1"/>
</dbReference>
<proteinExistence type="predicted"/>
<keyword evidence="1" id="KW-0472">Membrane</keyword>
<dbReference type="PANTHER" id="PTHR13325">
    <property type="entry name" value="PROTEASE M50 MEMBRANE-BOUND TRANSCRIPTION FACTOR SITE 2 PROTEASE"/>
    <property type="match status" value="1"/>
</dbReference>
<gene>
    <name evidence="2" type="ORF">HHL15_01460</name>
</gene>
<dbReference type="Proteomes" id="UP000580043">
    <property type="component" value="Unassembled WGS sequence"/>
</dbReference>
<keyword evidence="3" id="KW-1185">Reference proteome</keyword>
<dbReference type="EMBL" id="JABBGA010000001">
    <property type="protein sequence ID" value="NML24400.1"/>
    <property type="molecule type" value="Genomic_DNA"/>
</dbReference>
<dbReference type="Pfam" id="PF05402">
    <property type="entry name" value="PqqD"/>
    <property type="match status" value="1"/>
</dbReference>
<dbReference type="GO" id="GO:0016020">
    <property type="term" value="C:membrane"/>
    <property type="evidence" value="ECO:0007669"/>
    <property type="project" value="InterPro"/>
</dbReference>
<evidence type="ECO:0000313" key="2">
    <source>
        <dbReference type="EMBL" id="NML24400.1"/>
    </source>
</evidence>
<evidence type="ECO:0000313" key="3">
    <source>
        <dbReference type="Proteomes" id="UP000580043"/>
    </source>
</evidence>
<dbReference type="GO" id="GO:0005737">
    <property type="term" value="C:cytoplasm"/>
    <property type="evidence" value="ECO:0007669"/>
    <property type="project" value="TreeGrafter"/>
</dbReference>
<dbReference type="GO" id="GO:0004222">
    <property type="term" value="F:metalloendopeptidase activity"/>
    <property type="evidence" value="ECO:0007669"/>
    <property type="project" value="InterPro"/>
</dbReference>
<feature type="transmembrane region" description="Helical" evidence="1">
    <location>
        <begin position="153"/>
        <end position="176"/>
    </location>
</feature>
<protein>
    <submittedName>
        <fullName evidence="2">PqqD family peptide modification chaperone</fullName>
    </submittedName>
</protein>
<evidence type="ECO:0000256" key="1">
    <source>
        <dbReference type="SAM" id="Phobius"/>
    </source>
</evidence>
<dbReference type="InterPro" id="IPR041881">
    <property type="entry name" value="PqqD_sf"/>
</dbReference>
<dbReference type="AlphaFoldDB" id="A0A848G047"/>
<feature type="transmembrane region" description="Helical" evidence="1">
    <location>
        <begin position="429"/>
        <end position="449"/>
    </location>
</feature>
<dbReference type="InterPro" id="IPR001193">
    <property type="entry name" value="MBTPS2"/>
</dbReference>
<feature type="transmembrane region" description="Helical" evidence="1">
    <location>
        <begin position="182"/>
        <end position="203"/>
    </location>
</feature>
<feature type="transmembrane region" description="Helical" evidence="1">
    <location>
        <begin position="361"/>
        <end position="382"/>
    </location>
</feature>
<name>A0A848G047_9RHOO</name>
<feature type="transmembrane region" description="Helical" evidence="1">
    <location>
        <begin position="388"/>
        <end position="408"/>
    </location>
</feature>
<keyword evidence="1" id="KW-1133">Transmembrane helix</keyword>
<keyword evidence="1" id="KW-0812">Transmembrane</keyword>
<organism evidence="2 3">
    <name type="scientific">Zoogloea dura</name>
    <dbReference type="NCBI Taxonomy" id="2728840"/>
    <lineage>
        <taxon>Bacteria</taxon>
        <taxon>Pseudomonadati</taxon>
        <taxon>Pseudomonadota</taxon>
        <taxon>Betaproteobacteria</taxon>
        <taxon>Rhodocyclales</taxon>
        <taxon>Zoogloeaceae</taxon>
        <taxon>Zoogloea</taxon>
    </lineage>
</organism>
<sequence>MTATGVFSPHWYRVAGLHPRLRAHVGISRQIHRDEIWHVIADPVSGRYHRLNAAAYAFVGRCDGNRTIQAVADALLAEAPETALTQDEIVRLLVQLNQRGLIQCEVTPDVAAIFQRSDEERRQRRRQGINPLAFRVRLGNPGPLLKRFDRWRYVLFSWQSLLLWLLLLLAGGLVAATHRDELLAAGHTWLGTPRFLLLAWLLYPPMKALHELAHGLAVRRFGGEVHHVGVSLLLLTPAPYVDASAASAMPRAGQRVVVSAAGIAAELAMTALALMVWATVQPGLVRDVALVVAIVGGTSTLLFNGNPLLRFDGYHVMCDAFDLPNLAPRSQAWWRHLVLNRLLGMAHVPSPEPGRGEGPWLFLYAPLSWLYRIVLSVAIVGWAGSLSILLGLLVGGGLAFALVGKPLIGLWRDLLRMPLSDTDRRRAQGTAVALALAVLVVLAGVPLPFATVARGIVWIPEQARIRAGADGFITAFGAPHGAAVVAGQTLLTLHDPRLDADAAALASQLEGLQSDLHGAMQRDPVKVRDIEAGIRQASIQLERVRELQGLLSVEAGVGGYLAMPRQADLEGGFAPRGALLGHILTGQPAIVRVAVEQDSAALVRSTTRSASVRFADAPGEAWPARLLRAVPAATETLPDAALADFAGGPFATDPADRDHLRTPRPVFVFDLQVDGQLRETAGGRVWVRFDHGWTPLAIQWGRQLKQVFLRHFNPST</sequence>
<feature type="transmembrane region" description="Helical" evidence="1">
    <location>
        <begin position="256"/>
        <end position="278"/>
    </location>
</feature>